<dbReference type="PANTHER" id="PTHR43280:SF2">
    <property type="entry name" value="HTH-TYPE TRANSCRIPTIONAL REGULATOR EXSA"/>
    <property type="match status" value="1"/>
</dbReference>
<dbReference type="InterPro" id="IPR018060">
    <property type="entry name" value="HTH_AraC"/>
</dbReference>
<dbReference type="Gene3D" id="2.60.120.10">
    <property type="entry name" value="Jelly Rolls"/>
    <property type="match status" value="1"/>
</dbReference>
<keyword evidence="3" id="KW-0804">Transcription</keyword>
<dbReference type="SMART" id="SM00342">
    <property type="entry name" value="HTH_ARAC"/>
    <property type="match status" value="1"/>
</dbReference>
<dbReference type="InterPro" id="IPR009057">
    <property type="entry name" value="Homeodomain-like_sf"/>
</dbReference>
<proteinExistence type="predicted"/>
<evidence type="ECO:0000256" key="2">
    <source>
        <dbReference type="ARBA" id="ARBA00023125"/>
    </source>
</evidence>
<evidence type="ECO:0000256" key="1">
    <source>
        <dbReference type="ARBA" id="ARBA00023015"/>
    </source>
</evidence>
<keyword evidence="1" id="KW-0805">Transcription regulation</keyword>
<evidence type="ECO:0000313" key="5">
    <source>
        <dbReference type="EMBL" id="GAA4512394.1"/>
    </source>
</evidence>
<dbReference type="Proteomes" id="UP001500394">
    <property type="component" value="Unassembled WGS sequence"/>
</dbReference>
<comment type="caution">
    <text evidence="5">The sequence shown here is derived from an EMBL/GenBank/DDBJ whole genome shotgun (WGS) entry which is preliminary data.</text>
</comment>
<evidence type="ECO:0000256" key="3">
    <source>
        <dbReference type="ARBA" id="ARBA00023163"/>
    </source>
</evidence>
<keyword evidence="2" id="KW-0238">DNA-binding</keyword>
<dbReference type="Pfam" id="PF07883">
    <property type="entry name" value="Cupin_2"/>
    <property type="match status" value="1"/>
</dbReference>
<sequence length="286" mass="33753">MKIKRLSLQDSFHKSLHVRRDTYPQHHQVWHYHDEVEFIYIIKGTGTLFVGDCIQTIVPGNCVLIGSNLPHYWMFDENYLIGDPRIDCIVIHFHPHFLGENFFQIKELKILNDCLLASGRALFLADTDKRWHSLFHAILEEEHVLKITGLLNALYYFQKENPHSLVSKNYAFLNHSLDEKRMNDVIQYIKQNYRHKVELQELAALARMTKNSFCRYFKQKTGKTPIQFVSELRVSHACKLLKSSELNLKEICFDSGFNSFVNFHKIFKSITKTSPKQYQKRHNKHS</sequence>
<reference evidence="6" key="1">
    <citation type="journal article" date="2019" name="Int. J. Syst. Evol. Microbiol.">
        <title>The Global Catalogue of Microorganisms (GCM) 10K type strain sequencing project: providing services to taxonomists for standard genome sequencing and annotation.</title>
        <authorList>
            <consortium name="The Broad Institute Genomics Platform"/>
            <consortium name="The Broad Institute Genome Sequencing Center for Infectious Disease"/>
            <person name="Wu L."/>
            <person name="Ma J."/>
        </authorList>
    </citation>
    <scope>NUCLEOTIDE SEQUENCE [LARGE SCALE GENOMIC DNA]</scope>
    <source>
        <strain evidence="6">JCM 17858</strain>
    </source>
</reference>
<accession>A0ABP8QX68</accession>
<feature type="domain" description="HTH araC/xylS-type" evidence="4">
    <location>
        <begin position="183"/>
        <end position="281"/>
    </location>
</feature>
<dbReference type="RefSeq" id="WP_345064621.1">
    <property type="nucleotide sequence ID" value="NZ_BAABGR010000006.1"/>
</dbReference>
<dbReference type="Pfam" id="PF12833">
    <property type="entry name" value="HTH_18"/>
    <property type="match status" value="1"/>
</dbReference>
<gene>
    <name evidence="5" type="ORF">GCM10023173_06430</name>
</gene>
<dbReference type="Gene3D" id="1.10.10.60">
    <property type="entry name" value="Homeodomain-like"/>
    <property type="match status" value="2"/>
</dbReference>
<dbReference type="PROSITE" id="PS00041">
    <property type="entry name" value="HTH_ARAC_FAMILY_1"/>
    <property type="match status" value="1"/>
</dbReference>
<dbReference type="EMBL" id="BAABGR010000006">
    <property type="protein sequence ID" value="GAA4512394.1"/>
    <property type="molecule type" value="Genomic_DNA"/>
</dbReference>
<name>A0ABP8QX68_9SPHI</name>
<organism evidence="5 6">
    <name type="scientific">Sphingobacterium thermophilum</name>
    <dbReference type="NCBI Taxonomy" id="768534"/>
    <lineage>
        <taxon>Bacteria</taxon>
        <taxon>Pseudomonadati</taxon>
        <taxon>Bacteroidota</taxon>
        <taxon>Sphingobacteriia</taxon>
        <taxon>Sphingobacteriales</taxon>
        <taxon>Sphingobacteriaceae</taxon>
        <taxon>Sphingobacterium</taxon>
    </lineage>
</organism>
<keyword evidence="6" id="KW-1185">Reference proteome</keyword>
<dbReference type="InterPro" id="IPR014710">
    <property type="entry name" value="RmlC-like_jellyroll"/>
</dbReference>
<dbReference type="InterPro" id="IPR037923">
    <property type="entry name" value="HTH-like"/>
</dbReference>
<protein>
    <submittedName>
        <fullName evidence="5">AraC family transcriptional regulator</fullName>
    </submittedName>
</protein>
<dbReference type="InterPro" id="IPR018062">
    <property type="entry name" value="HTH_AraC-typ_CS"/>
</dbReference>
<evidence type="ECO:0000313" key="6">
    <source>
        <dbReference type="Proteomes" id="UP001500394"/>
    </source>
</evidence>
<dbReference type="SUPFAM" id="SSF46689">
    <property type="entry name" value="Homeodomain-like"/>
    <property type="match status" value="2"/>
</dbReference>
<dbReference type="PROSITE" id="PS01124">
    <property type="entry name" value="HTH_ARAC_FAMILY_2"/>
    <property type="match status" value="1"/>
</dbReference>
<dbReference type="InterPro" id="IPR013096">
    <property type="entry name" value="Cupin_2"/>
</dbReference>
<dbReference type="SUPFAM" id="SSF51215">
    <property type="entry name" value="Regulatory protein AraC"/>
    <property type="match status" value="1"/>
</dbReference>
<dbReference type="PANTHER" id="PTHR43280">
    <property type="entry name" value="ARAC-FAMILY TRANSCRIPTIONAL REGULATOR"/>
    <property type="match status" value="1"/>
</dbReference>
<evidence type="ECO:0000259" key="4">
    <source>
        <dbReference type="PROSITE" id="PS01124"/>
    </source>
</evidence>